<dbReference type="EMBL" id="MU273559">
    <property type="protein sequence ID" value="KAI0032043.1"/>
    <property type="molecule type" value="Genomic_DNA"/>
</dbReference>
<dbReference type="Proteomes" id="UP000814128">
    <property type="component" value="Unassembled WGS sequence"/>
</dbReference>
<protein>
    <submittedName>
        <fullName evidence="1">Longevity assurance proteins LAG1/LAC1</fullName>
    </submittedName>
</protein>
<accession>A0ACB8QKD1</accession>
<name>A0ACB8QKD1_9AGAM</name>
<reference evidence="1" key="2">
    <citation type="journal article" date="2022" name="New Phytol.">
        <title>Evolutionary transition to the ectomycorrhizal habit in the genomes of a hyperdiverse lineage of mushroom-forming fungi.</title>
        <authorList>
            <person name="Looney B."/>
            <person name="Miyauchi S."/>
            <person name="Morin E."/>
            <person name="Drula E."/>
            <person name="Courty P.E."/>
            <person name="Kohler A."/>
            <person name="Kuo A."/>
            <person name="LaButti K."/>
            <person name="Pangilinan J."/>
            <person name="Lipzen A."/>
            <person name="Riley R."/>
            <person name="Andreopoulos W."/>
            <person name="He G."/>
            <person name="Johnson J."/>
            <person name="Nolan M."/>
            <person name="Tritt A."/>
            <person name="Barry K.W."/>
            <person name="Grigoriev I.V."/>
            <person name="Nagy L.G."/>
            <person name="Hibbett D."/>
            <person name="Henrissat B."/>
            <person name="Matheny P.B."/>
            <person name="Labbe J."/>
            <person name="Martin F.M."/>
        </authorList>
    </citation>
    <scope>NUCLEOTIDE SEQUENCE</scope>
    <source>
        <strain evidence="1">EC-137</strain>
    </source>
</reference>
<gene>
    <name evidence="1" type="ORF">K488DRAFT_78727</name>
</gene>
<reference evidence="1" key="1">
    <citation type="submission" date="2021-02" db="EMBL/GenBank/DDBJ databases">
        <authorList>
            <consortium name="DOE Joint Genome Institute"/>
            <person name="Ahrendt S."/>
            <person name="Looney B.P."/>
            <person name="Miyauchi S."/>
            <person name="Morin E."/>
            <person name="Drula E."/>
            <person name="Courty P.E."/>
            <person name="Chicoki N."/>
            <person name="Fauchery L."/>
            <person name="Kohler A."/>
            <person name="Kuo A."/>
            <person name="Labutti K."/>
            <person name="Pangilinan J."/>
            <person name="Lipzen A."/>
            <person name="Riley R."/>
            <person name="Andreopoulos W."/>
            <person name="He G."/>
            <person name="Johnson J."/>
            <person name="Barry K.W."/>
            <person name="Grigoriev I.V."/>
            <person name="Nagy L."/>
            <person name="Hibbett D."/>
            <person name="Henrissat B."/>
            <person name="Matheny P.B."/>
            <person name="Labbe J."/>
            <person name="Martin F."/>
        </authorList>
    </citation>
    <scope>NUCLEOTIDE SEQUENCE</scope>
    <source>
        <strain evidence="1">EC-137</strain>
    </source>
</reference>
<keyword evidence="2" id="KW-1185">Reference proteome</keyword>
<evidence type="ECO:0000313" key="2">
    <source>
        <dbReference type="Proteomes" id="UP000814128"/>
    </source>
</evidence>
<sequence>MSDSIAKRRGRKGTLSRIDPLESPAPSPPPTSRVAELANASRAQNSFWEDIRTGRWVVRPSSSLRILLIPVILHLNWILLTPLITTNPPSSPFAPLLFISHPTPSPTDDVTDPRYRKGPLDLLFIAYYIVFWSFVRQSITIYLCQPFARRFGIYKQAKLDRFGEQGYAVIYFAFFGAWGVRVMSMLPTWWYNTSAFWTDYPHWQMIPELKAYYLVQAAYWCQQLIVMVMKLEKPRKDYNELIAHHIVTLWLVGWSYGINLTLIGNAVYTSMDIPDTFLGVSKILNYLRMERTKIVFFLIFFCIWTYFRHYLNLVMLWSVYTEFDLIPESSKRWAPLEGVWMVWWMKWQIFVPILLLQILNLFWYFLILRIAYRAVTSTEISDVRSDDESDGEEEPAEQKKKN</sequence>
<evidence type="ECO:0000313" key="1">
    <source>
        <dbReference type="EMBL" id="KAI0032043.1"/>
    </source>
</evidence>
<comment type="caution">
    <text evidence="1">The sequence shown here is derived from an EMBL/GenBank/DDBJ whole genome shotgun (WGS) entry which is preliminary data.</text>
</comment>
<proteinExistence type="predicted"/>
<organism evidence="1 2">
    <name type="scientific">Vararia minispora EC-137</name>
    <dbReference type="NCBI Taxonomy" id="1314806"/>
    <lineage>
        <taxon>Eukaryota</taxon>
        <taxon>Fungi</taxon>
        <taxon>Dikarya</taxon>
        <taxon>Basidiomycota</taxon>
        <taxon>Agaricomycotina</taxon>
        <taxon>Agaricomycetes</taxon>
        <taxon>Russulales</taxon>
        <taxon>Lachnocladiaceae</taxon>
        <taxon>Vararia</taxon>
    </lineage>
</organism>